<dbReference type="Proteomes" id="UP000537131">
    <property type="component" value="Unassembled WGS sequence"/>
</dbReference>
<dbReference type="EMBL" id="JABBNI010000025">
    <property type="protein sequence ID" value="NMM63846.1"/>
    <property type="molecule type" value="Genomic_DNA"/>
</dbReference>
<keyword evidence="1" id="KW-0472">Membrane</keyword>
<reference evidence="2 3" key="2">
    <citation type="submission" date="2020-06" db="EMBL/GenBank/DDBJ databases">
        <title>Complete Genome Sequence of Clostridium muelleri sp. nov. P21T, an Acid-Alcohol Producing Acetogen Isolated from Old Hay.</title>
        <authorList>
            <person name="Duncan K.E."/>
            <person name="Tanner R.S."/>
        </authorList>
    </citation>
    <scope>NUCLEOTIDE SEQUENCE [LARGE SCALE GENOMIC DNA]</scope>
    <source>
        <strain evidence="2 3">P21</strain>
    </source>
</reference>
<organism evidence="2 3">
    <name type="scientific">Clostridium muellerianum</name>
    <dbReference type="NCBI Taxonomy" id="2716538"/>
    <lineage>
        <taxon>Bacteria</taxon>
        <taxon>Bacillati</taxon>
        <taxon>Bacillota</taxon>
        <taxon>Clostridia</taxon>
        <taxon>Eubacteriales</taxon>
        <taxon>Clostridiaceae</taxon>
        <taxon>Clostridium</taxon>
    </lineage>
</organism>
<name>A0A7Y0EI68_9CLOT</name>
<keyword evidence="1" id="KW-0812">Transmembrane</keyword>
<dbReference type="AlphaFoldDB" id="A0A7Y0EI68"/>
<gene>
    <name evidence="2" type="ORF">HBE96_14405</name>
</gene>
<protein>
    <recommendedName>
        <fullName evidence="4">Mannosyl-glycoprotein endo-beta-N-acetylglucosaminidase</fullName>
    </recommendedName>
</protein>
<evidence type="ECO:0008006" key="4">
    <source>
        <dbReference type="Google" id="ProtNLM"/>
    </source>
</evidence>
<feature type="transmembrane region" description="Helical" evidence="1">
    <location>
        <begin position="180"/>
        <end position="200"/>
    </location>
</feature>
<reference evidence="2 3" key="1">
    <citation type="submission" date="2020-04" db="EMBL/GenBank/DDBJ databases">
        <authorList>
            <person name="Doyle D.A."/>
        </authorList>
    </citation>
    <scope>NUCLEOTIDE SEQUENCE [LARGE SCALE GENOMIC DNA]</scope>
    <source>
        <strain evidence="2 3">P21</strain>
    </source>
</reference>
<proteinExistence type="predicted"/>
<sequence length="381" mass="43492">MDKFIDELKSKKVISKTDIETFKSYIDKKYAQNQVKERASMLSNTIHHILYTKLEGIPDEYKSSIKINILKNTFAKNKTSITMYDVFDSCLIENDIKNNCTSILTNWINSNVSVPISDEDLNAYLNNEKKVKNTNDHKSIDSIPIDSIPIDANADKNIAIDNETSKISNSNLKSFKHFKLNNKVIIICSVIILAVIFYPVSKIVYSMSSKSNFKFYSFKEKSVSQSLLQSTNSKFSNAHLPEYMRYKNINETKLKRFLTGRKSLLAKEPYFSTIMSVGKEFNLNPLVLFAITGQEQSFVPEDAKFASKIANNPFNVFHSWQEYNTDIKDASKIAARTVINLSKDMPKGSDPFLWVGKNYAEDKNWGKGVEAIFKDLSEKCK</sequence>
<evidence type="ECO:0000256" key="1">
    <source>
        <dbReference type="SAM" id="Phobius"/>
    </source>
</evidence>
<keyword evidence="1" id="KW-1133">Transmembrane helix</keyword>
<evidence type="ECO:0000313" key="3">
    <source>
        <dbReference type="Proteomes" id="UP000537131"/>
    </source>
</evidence>
<comment type="caution">
    <text evidence="2">The sequence shown here is derived from an EMBL/GenBank/DDBJ whole genome shotgun (WGS) entry which is preliminary data.</text>
</comment>
<accession>A0A7Y0EI68</accession>
<dbReference type="RefSeq" id="WP_169298424.1">
    <property type="nucleotide sequence ID" value="NZ_JABBNI010000025.1"/>
</dbReference>
<evidence type="ECO:0000313" key="2">
    <source>
        <dbReference type="EMBL" id="NMM63846.1"/>
    </source>
</evidence>
<keyword evidence="3" id="KW-1185">Reference proteome</keyword>